<protein>
    <submittedName>
        <fullName evidence="1">Uncharacterized protein</fullName>
    </submittedName>
</protein>
<name>A0A2M9Q745_9BACI</name>
<dbReference type="RefSeq" id="WP_100542899.1">
    <property type="nucleotide sequence ID" value="NZ_PHQY01000586.1"/>
</dbReference>
<sequence>MKLNNIMVCEIITTVHKLGEGKYSLEHFHSQPLLEKYQHQELLETLDMMNFFTTSNWRKNE</sequence>
<gene>
    <name evidence="1" type="ORF">CWD94_09875</name>
</gene>
<dbReference type="EMBL" id="PHQY01000586">
    <property type="protein sequence ID" value="PJO43891.1"/>
    <property type="molecule type" value="Genomic_DNA"/>
</dbReference>
<reference evidence="1 2" key="1">
    <citation type="submission" date="2017-11" db="EMBL/GenBank/DDBJ databases">
        <title>Bacterial isolate from king chilli rhizosphere.</title>
        <authorList>
            <person name="Takhelmayum P."/>
            <person name="Sarangthem I."/>
        </authorList>
    </citation>
    <scope>NUCLEOTIDE SEQUENCE [LARGE SCALE GENOMIC DNA]</scope>
    <source>
        <strain evidence="2">t26</strain>
    </source>
</reference>
<accession>A0A2M9Q745</accession>
<comment type="caution">
    <text evidence="1">The sequence shown here is derived from an EMBL/GenBank/DDBJ whole genome shotgun (WGS) entry which is preliminary data.</text>
</comment>
<dbReference type="AlphaFoldDB" id="A0A2M9Q745"/>
<evidence type="ECO:0000313" key="1">
    <source>
        <dbReference type="EMBL" id="PJO43891.1"/>
    </source>
</evidence>
<proteinExistence type="predicted"/>
<organism evidence="1 2">
    <name type="scientific">Lysinibacillus xylanilyticus</name>
    <dbReference type="NCBI Taxonomy" id="582475"/>
    <lineage>
        <taxon>Bacteria</taxon>
        <taxon>Bacillati</taxon>
        <taxon>Bacillota</taxon>
        <taxon>Bacilli</taxon>
        <taxon>Bacillales</taxon>
        <taxon>Bacillaceae</taxon>
        <taxon>Lysinibacillus</taxon>
    </lineage>
</organism>
<evidence type="ECO:0000313" key="2">
    <source>
        <dbReference type="Proteomes" id="UP000232101"/>
    </source>
</evidence>
<dbReference type="Proteomes" id="UP000232101">
    <property type="component" value="Unassembled WGS sequence"/>
</dbReference>